<feature type="transmembrane region" description="Helical" evidence="8">
    <location>
        <begin position="6"/>
        <end position="25"/>
    </location>
</feature>
<dbReference type="SUPFAM" id="SSF103473">
    <property type="entry name" value="MFS general substrate transporter"/>
    <property type="match status" value="1"/>
</dbReference>
<feature type="transmembrane region" description="Helical" evidence="8">
    <location>
        <begin position="369"/>
        <end position="389"/>
    </location>
</feature>
<dbReference type="EMBL" id="CP019082">
    <property type="protein sequence ID" value="APW59119.1"/>
    <property type="molecule type" value="Genomic_DNA"/>
</dbReference>
<feature type="transmembrane region" description="Helical" evidence="8">
    <location>
        <begin position="247"/>
        <end position="267"/>
    </location>
</feature>
<protein>
    <submittedName>
        <fullName evidence="10">Tetracycline resistance protein, class C</fullName>
    </submittedName>
</protein>
<evidence type="ECO:0000256" key="5">
    <source>
        <dbReference type="ARBA" id="ARBA00022692"/>
    </source>
</evidence>
<feature type="transmembrane region" description="Helical" evidence="8">
    <location>
        <begin position="69"/>
        <end position="87"/>
    </location>
</feature>
<comment type="function">
    <text evidence="1">Resistance to tetracycline by an active tetracycline efflux. This is an energy-dependent process that decreases the accumulation of the antibiotic in whole cells. This protein functions as a metal-tetracycline/H(+) antiporter.</text>
</comment>
<dbReference type="Proteomes" id="UP000186309">
    <property type="component" value="Chromosome"/>
</dbReference>
<comment type="similarity">
    <text evidence="3">Belongs to the major facilitator superfamily. TCR/Tet family.</text>
</comment>
<evidence type="ECO:0000256" key="8">
    <source>
        <dbReference type="SAM" id="Phobius"/>
    </source>
</evidence>
<dbReference type="PROSITE" id="PS50850">
    <property type="entry name" value="MFS"/>
    <property type="match status" value="1"/>
</dbReference>
<dbReference type="InterPro" id="IPR011701">
    <property type="entry name" value="MFS"/>
</dbReference>
<comment type="subcellular location">
    <subcellularLocation>
        <location evidence="2">Membrane</location>
        <topology evidence="2">Multi-pass membrane protein</topology>
    </subcellularLocation>
</comment>
<dbReference type="OrthoDB" id="9793283at2"/>
<feature type="domain" description="Major facilitator superfamily (MFS) profile" evidence="9">
    <location>
        <begin position="3"/>
        <end position="393"/>
    </location>
</feature>
<feature type="transmembrane region" description="Helical" evidence="8">
    <location>
        <begin position="305"/>
        <end position="327"/>
    </location>
</feature>
<feature type="transmembrane region" description="Helical" evidence="8">
    <location>
        <begin position="161"/>
        <end position="181"/>
    </location>
</feature>
<dbReference type="InterPro" id="IPR001958">
    <property type="entry name" value="Tet-R_TetA/multi-R_MdtG-like"/>
</dbReference>
<dbReference type="InterPro" id="IPR020846">
    <property type="entry name" value="MFS_dom"/>
</dbReference>
<evidence type="ECO:0000256" key="6">
    <source>
        <dbReference type="ARBA" id="ARBA00022989"/>
    </source>
</evidence>
<evidence type="ECO:0000313" key="10">
    <source>
        <dbReference type="EMBL" id="APW59119.1"/>
    </source>
</evidence>
<keyword evidence="11" id="KW-1185">Reference proteome</keyword>
<reference evidence="11" key="1">
    <citation type="submission" date="2016-12" db="EMBL/GenBank/DDBJ databases">
        <title>Comparative genomics of four Isosphaeraceae planctomycetes: a common pool of plasmids and glycoside hydrolase genes.</title>
        <authorList>
            <person name="Ivanova A."/>
        </authorList>
    </citation>
    <scope>NUCLEOTIDE SEQUENCE [LARGE SCALE GENOMIC DNA]</scope>
    <source>
        <strain evidence="11">PX4</strain>
    </source>
</reference>
<proteinExistence type="inferred from homology"/>
<feature type="transmembrane region" description="Helical" evidence="8">
    <location>
        <begin position="202"/>
        <end position="227"/>
    </location>
</feature>
<keyword evidence="7 8" id="KW-0472">Membrane</keyword>
<evidence type="ECO:0000256" key="3">
    <source>
        <dbReference type="ARBA" id="ARBA00007520"/>
    </source>
</evidence>
<evidence type="ECO:0000313" key="11">
    <source>
        <dbReference type="Proteomes" id="UP000186309"/>
    </source>
</evidence>
<accession>A0A1U7CJL0</accession>
<keyword evidence="6 8" id="KW-1133">Transmembrane helix</keyword>
<feature type="transmembrane region" description="Helical" evidence="8">
    <location>
        <begin position="279"/>
        <end position="299"/>
    </location>
</feature>
<dbReference type="InterPro" id="IPR005829">
    <property type="entry name" value="Sugar_transporter_CS"/>
</dbReference>
<dbReference type="InterPro" id="IPR036259">
    <property type="entry name" value="MFS_trans_sf"/>
</dbReference>
<keyword evidence="5 8" id="KW-0812">Transmembrane</keyword>
<evidence type="ECO:0000256" key="1">
    <source>
        <dbReference type="ARBA" id="ARBA00003279"/>
    </source>
</evidence>
<dbReference type="Gene3D" id="1.20.1250.20">
    <property type="entry name" value="MFS general substrate transporter like domains"/>
    <property type="match status" value="1"/>
</dbReference>
<dbReference type="Pfam" id="PF07690">
    <property type="entry name" value="MFS_1"/>
    <property type="match status" value="1"/>
</dbReference>
<evidence type="ECO:0000256" key="7">
    <source>
        <dbReference type="ARBA" id="ARBA00023136"/>
    </source>
</evidence>
<dbReference type="GO" id="GO:0016020">
    <property type="term" value="C:membrane"/>
    <property type="evidence" value="ECO:0007669"/>
    <property type="project" value="UniProtKB-SubCell"/>
</dbReference>
<dbReference type="PANTHER" id="PTHR23504">
    <property type="entry name" value="MAJOR FACILITATOR SUPERFAMILY DOMAIN-CONTAINING PROTEIN 10"/>
    <property type="match status" value="1"/>
</dbReference>
<gene>
    <name evidence="10" type="primary">tetA_1</name>
    <name evidence="10" type="ORF">BSF38_00533</name>
</gene>
<dbReference type="KEGG" id="pbor:BSF38_00533"/>
<dbReference type="PROSITE" id="PS00216">
    <property type="entry name" value="SUGAR_TRANSPORT_1"/>
    <property type="match status" value="1"/>
</dbReference>
<name>A0A1U7CJL0_9BACT</name>
<dbReference type="RefSeq" id="WP_076343339.1">
    <property type="nucleotide sequence ID" value="NZ_CP019082.1"/>
</dbReference>
<dbReference type="PRINTS" id="PR01035">
    <property type="entry name" value="TCRTETA"/>
</dbReference>
<evidence type="ECO:0000256" key="2">
    <source>
        <dbReference type="ARBA" id="ARBA00004141"/>
    </source>
</evidence>
<dbReference type="AlphaFoldDB" id="A0A1U7CJL0"/>
<evidence type="ECO:0000256" key="4">
    <source>
        <dbReference type="ARBA" id="ARBA00022448"/>
    </source>
</evidence>
<evidence type="ECO:0000259" key="9">
    <source>
        <dbReference type="PROSITE" id="PS50850"/>
    </source>
</evidence>
<sequence length="413" mass="43303">MSPLAIVILIVLIDLLGFALVMPLLGPFAKQYLFEGWQLGLLFAAFPICQLIAGPILGRLSDRYGRRPLLVFSQAGTALSFLILGLSRNFRVMLLGRMLDGASGGNIVVAQAYVADVTPPEHRTRNMGLIGMAFGVGFVLGPLLGALLSDLPIAADWRLRLPFLVAAAFSTLAWIVVVWKLPESIPAGSAPRQAARVLSRRGIVDTIQLPGVAQLVAVAFLSVLAWATMEGTFAVFLQDRMSWSPSAIGFAFAGSGLVSALVQGGLIRPLVPRYGEIRLILVGVILAGLGFVGVAAMSGASAWPLIGAVVLFSVGSGLVSPSISGLLSRITPMSEQGAVFGALTSTQTLARIISYMTGNILLARVSPSAPYWFGAAIYLVALLAAARFAPVITAVLKRSQEIPAAELAVGEGA</sequence>
<feature type="transmembrane region" description="Helical" evidence="8">
    <location>
        <begin position="37"/>
        <end position="57"/>
    </location>
</feature>
<feature type="transmembrane region" description="Helical" evidence="8">
    <location>
        <begin position="129"/>
        <end position="149"/>
    </location>
</feature>
<dbReference type="GO" id="GO:0022857">
    <property type="term" value="F:transmembrane transporter activity"/>
    <property type="evidence" value="ECO:0007669"/>
    <property type="project" value="InterPro"/>
</dbReference>
<dbReference type="PANTHER" id="PTHR23504:SF15">
    <property type="entry name" value="MAJOR FACILITATOR SUPERFAMILY (MFS) PROFILE DOMAIN-CONTAINING PROTEIN"/>
    <property type="match status" value="1"/>
</dbReference>
<keyword evidence="4" id="KW-0813">Transport</keyword>
<organism evidence="10 11">
    <name type="scientific">Paludisphaera borealis</name>
    <dbReference type="NCBI Taxonomy" id="1387353"/>
    <lineage>
        <taxon>Bacteria</taxon>
        <taxon>Pseudomonadati</taxon>
        <taxon>Planctomycetota</taxon>
        <taxon>Planctomycetia</taxon>
        <taxon>Isosphaerales</taxon>
        <taxon>Isosphaeraceae</taxon>
        <taxon>Paludisphaera</taxon>
    </lineage>
</organism>